<sequence>MYEGQAMFPPVLTANGVEAGPHAQVVQDDPFMVEERRAPDDYDGTRARCDAPSPVHARVDHVWSWLPVFGNRPRRIINV</sequence>
<dbReference type="Proteomes" id="UP001168972">
    <property type="component" value="Unassembled WGS sequence"/>
</dbReference>
<proteinExistence type="predicted"/>
<protein>
    <submittedName>
        <fullName evidence="1">Uncharacterized protein</fullName>
    </submittedName>
</protein>
<keyword evidence="2" id="KW-1185">Reference proteome</keyword>
<name>A0AA39KJ25_MICHY</name>
<evidence type="ECO:0000313" key="1">
    <source>
        <dbReference type="EMBL" id="KAK0163196.1"/>
    </source>
</evidence>
<reference evidence="1" key="2">
    <citation type="submission" date="2023-03" db="EMBL/GenBank/DDBJ databases">
        <authorList>
            <person name="Inwood S.N."/>
            <person name="Skelly J.G."/>
            <person name="Guhlin J."/>
            <person name="Harrop T.W.R."/>
            <person name="Goldson S.G."/>
            <person name="Dearden P.K."/>
        </authorList>
    </citation>
    <scope>NUCLEOTIDE SEQUENCE</scope>
    <source>
        <strain evidence="1">Lincoln</strain>
        <tissue evidence="1">Whole body</tissue>
    </source>
</reference>
<evidence type="ECO:0000313" key="2">
    <source>
        <dbReference type="Proteomes" id="UP001168972"/>
    </source>
</evidence>
<organism evidence="1 2">
    <name type="scientific">Microctonus hyperodae</name>
    <name type="common">Parasitoid wasp</name>
    <dbReference type="NCBI Taxonomy" id="165561"/>
    <lineage>
        <taxon>Eukaryota</taxon>
        <taxon>Metazoa</taxon>
        <taxon>Ecdysozoa</taxon>
        <taxon>Arthropoda</taxon>
        <taxon>Hexapoda</taxon>
        <taxon>Insecta</taxon>
        <taxon>Pterygota</taxon>
        <taxon>Neoptera</taxon>
        <taxon>Endopterygota</taxon>
        <taxon>Hymenoptera</taxon>
        <taxon>Apocrita</taxon>
        <taxon>Ichneumonoidea</taxon>
        <taxon>Braconidae</taxon>
        <taxon>Euphorinae</taxon>
        <taxon>Microctonus</taxon>
    </lineage>
</organism>
<comment type="caution">
    <text evidence="1">The sequence shown here is derived from an EMBL/GenBank/DDBJ whole genome shotgun (WGS) entry which is preliminary data.</text>
</comment>
<reference evidence="1" key="1">
    <citation type="journal article" date="2023" name="bioRxiv">
        <title>Scaffold-level genome assemblies of two parasitoid biocontrol wasps reveal the parthenogenesis mechanism and an associated novel virus.</title>
        <authorList>
            <person name="Inwood S."/>
            <person name="Skelly J."/>
            <person name="Guhlin J."/>
            <person name="Harrop T."/>
            <person name="Goldson S."/>
            <person name="Dearden P."/>
        </authorList>
    </citation>
    <scope>NUCLEOTIDE SEQUENCE</scope>
    <source>
        <strain evidence="1">Lincoln</strain>
        <tissue evidence="1">Whole body</tissue>
    </source>
</reference>
<accession>A0AA39KJ25</accession>
<gene>
    <name evidence="1" type="ORF">PV327_006903</name>
</gene>
<dbReference type="AlphaFoldDB" id="A0AA39KJ25"/>
<dbReference type="EMBL" id="JAQQBR010001833">
    <property type="protein sequence ID" value="KAK0163196.1"/>
    <property type="molecule type" value="Genomic_DNA"/>
</dbReference>